<keyword evidence="4" id="KW-0732">Signal</keyword>
<evidence type="ECO:0000256" key="2">
    <source>
        <dbReference type="ARBA" id="ARBA00022614"/>
    </source>
</evidence>
<dbReference type="PANTHER" id="PTHR48063">
    <property type="entry name" value="LRR RECEPTOR-LIKE KINASE"/>
    <property type="match status" value="1"/>
</dbReference>
<comment type="caution">
    <text evidence="11">The sequence shown here is derived from an EMBL/GenBank/DDBJ whole genome shotgun (WGS) entry which is preliminary data.</text>
</comment>
<dbReference type="PANTHER" id="PTHR48063:SF52">
    <property type="entry name" value="LRR RECEPTOR-LIKE KINASE FAMILY PROTEIN"/>
    <property type="match status" value="1"/>
</dbReference>
<accession>A0AAN9KF63</accession>
<evidence type="ECO:0000256" key="8">
    <source>
        <dbReference type="ARBA" id="ARBA00023170"/>
    </source>
</evidence>
<dbReference type="InterPro" id="IPR001611">
    <property type="entry name" value="Leu-rich_rpt"/>
</dbReference>
<keyword evidence="8" id="KW-0675">Receptor</keyword>
<dbReference type="EMBL" id="JAYKXN010000001">
    <property type="protein sequence ID" value="KAK7316705.1"/>
    <property type="molecule type" value="Genomic_DNA"/>
</dbReference>
<dbReference type="Gene3D" id="3.80.10.10">
    <property type="entry name" value="Ribonuclease Inhibitor"/>
    <property type="match status" value="2"/>
</dbReference>
<keyword evidence="2" id="KW-0433">Leucine-rich repeat</keyword>
<keyword evidence="7" id="KW-0472">Membrane</keyword>
<name>A0AAN9KF63_CLITE</name>
<comment type="subcellular location">
    <subcellularLocation>
        <location evidence="1">Membrane</location>
        <topology evidence="1">Single-pass type I membrane protein</topology>
    </subcellularLocation>
</comment>
<evidence type="ECO:0000256" key="7">
    <source>
        <dbReference type="ARBA" id="ARBA00023136"/>
    </source>
</evidence>
<evidence type="ECO:0000256" key="1">
    <source>
        <dbReference type="ARBA" id="ARBA00004479"/>
    </source>
</evidence>
<dbReference type="Pfam" id="PF00560">
    <property type="entry name" value="LRR_1"/>
    <property type="match status" value="2"/>
</dbReference>
<proteinExistence type="predicted"/>
<evidence type="ECO:0000256" key="4">
    <source>
        <dbReference type="ARBA" id="ARBA00022729"/>
    </source>
</evidence>
<feature type="domain" description="Leucine-rich repeat-containing N-terminal plant-type" evidence="10">
    <location>
        <begin position="12"/>
        <end position="49"/>
    </location>
</feature>
<evidence type="ECO:0000313" key="11">
    <source>
        <dbReference type="EMBL" id="KAK7316705.1"/>
    </source>
</evidence>
<keyword evidence="3" id="KW-0812">Transmembrane</keyword>
<dbReference type="InterPro" id="IPR032675">
    <property type="entry name" value="LRR_dom_sf"/>
</dbReference>
<organism evidence="11 12">
    <name type="scientific">Clitoria ternatea</name>
    <name type="common">Butterfly pea</name>
    <dbReference type="NCBI Taxonomy" id="43366"/>
    <lineage>
        <taxon>Eukaryota</taxon>
        <taxon>Viridiplantae</taxon>
        <taxon>Streptophyta</taxon>
        <taxon>Embryophyta</taxon>
        <taxon>Tracheophyta</taxon>
        <taxon>Spermatophyta</taxon>
        <taxon>Magnoliopsida</taxon>
        <taxon>eudicotyledons</taxon>
        <taxon>Gunneridae</taxon>
        <taxon>Pentapetalae</taxon>
        <taxon>rosids</taxon>
        <taxon>fabids</taxon>
        <taxon>Fabales</taxon>
        <taxon>Fabaceae</taxon>
        <taxon>Papilionoideae</taxon>
        <taxon>50 kb inversion clade</taxon>
        <taxon>NPAAA clade</taxon>
        <taxon>indigoferoid/millettioid clade</taxon>
        <taxon>Phaseoleae</taxon>
        <taxon>Clitoria</taxon>
    </lineage>
</organism>
<dbReference type="Proteomes" id="UP001359559">
    <property type="component" value="Unassembled WGS sequence"/>
</dbReference>
<keyword evidence="9" id="KW-0325">Glycoprotein</keyword>
<dbReference type="AlphaFoldDB" id="A0AAN9KF63"/>
<dbReference type="InterPro" id="IPR046956">
    <property type="entry name" value="RLP23-like"/>
</dbReference>
<gene>
    <name evidence="11" type="ORF">RJT34_00363</name>
</gene>
<dbReference type="Pfam" id="PF08263">
    <property type="entry name" value="LRRNT_2"/>
    <property type="match status" value="1"/>
</dbReference>
<sequence length="245" mass="28059">MCSSHKLVRCNKKDRTTLLTFKQGVTDNFNRLSSWSIQQDCCAWEGVHCHNITGRVTKLDLTPPPPGLFKPLAGECNLSLLLGLEFMQFLDLSYNDFHVITSHDNFTASTLHYLDISYQSITTHVDNLQWLSRLSSIKYLNLSFIDLHKETNWLQLVAMLPSLSELRLRFCELNSILPSLNYVNLTSLKTLDLSSNNFHNELPKWLLNLSDISHLDLSFNQLKGLILEGIGQLEHLQFLTVVELK</sequence>
<evidence type="ECO:0000313" key="12">
    <source>
        <dbReference type="Proteomes" id="UP001359559"/>
    </source>
</evidence>
<dbReference type="GO" id="GO:0016020">
    <property type="term" value="C:membrane"/>
    <property type="evidence" value="ECO:0007669"/>
    <property type="project" value="UniProtKB-SubCell"/>
</dbReference>
<keyword evidence="6" id="KW-1133">Transmembrane helix</keyword>
<evidence type="ECO:0000256" key="6">
    <source>
        <dbReference type="ARBA" id="ARBA00022989"/>
    </source>
</evidence>
<protein>
    <recommendedName>
        <fullName evidence="10">Leucine-rich repeat-containing N-terminal plant-type domain-containing protein</fullName>
    </recommendedName>
</protein>
<evidence type="ECO:0000256" key="5">
    <source>
        <dbReference type="ARBA" id="ARBA00022737"/>
    </source>
</evidence>
<reference evidence="11 12" key="1">
    <citation type="submission" date="2024-01" db="EMBL/GenBank/DDBJ databases">
        <title>The genomes of 5 underutilized Papilionoideae crops provide insights into root nodulation and disease resistance.</title>
        <authorList>
            <person name="Yuan L."/>
        </authorList>
    </citation>
    <scope>NUCLEOTIDE SEQUENCE [LARGE SCALE GENOMIC DNA]</scope>
    <source>
        <strain evidence="11">LY-2023</strain>
        <tissue evidence="11">Leaf</tissue>
    </source>
</reference>
<dbReference type="InterPro" id="IPR013210">
    <property type="entry name" value="LRR_N_plant-typ"/>
</dbReference>
<evidence type="ECO:0000256" key="3">
    <source>
        <dbReference type="ARBA" id="ARBA00022692"/>
    </source>
</evidence>
<dbReference type="SUPFAM" id="SSF52058">
    <property type="entry name" value="L domain-like"/>
    <property type="match status" value="1"/>
</dbReference>
<keyword evidence="5" id="KW-0677">Repeat</keyword>
<evidence type="ECO:0000256" key="9">
    <source>
        <dbReference type="ARBA" id="ARBA00023180"/>
    </source>
</evidence>
<evidence type="ECO:0000259" key="10">
    <source>
        <dbReference type="Pfam" id="PF08263"/>
    </source>
</evidence>
<keyword evidence="12" id="KW-1185">Reference proteome</keyword>